<dbReference type="KEGG" id="spph:KFK14_08735"/>
<dbReference type="Pfam" id="PF11720">
    <property type="entry name" value="Inhibitor_I78"/>
    <property type="match status" value="1"/>
</dbReference>
<feature type="signal peptide" evidence="1">
    <location>
        <begin position="1"/>
        <end position="20"/>
    </location>
</feature>
<keyword evidence="3" id="KW-1185">Reference proteome</keyword>
<dbReference type="AlphaFoldDB" id="A0A975K9T9"/>
<dbReference type="RefSeq" id="WP_212610599.1">
    <property type="nucleotide sequence ID" value="NZ_CP073910.1"/>
</dbReference>
<sequence>MRAIALIGMALAMLPLAACATTGEGGAPGAPPPAASGECKNDGLEAFTGKTATAELGAEMLKVSGAKTLRWGGPGTAMTMDFRPDRLTVSYDEKMAITSARCG</sequence>
<protein>
    <submittedName>
        <fullName evidence="2">Peptidase inhibitor I78</fullName>
    </submittedName>
</protein>
<dbReference type="InterPro" id="IPR021719">
    <property type="entry name" value="Prot_inh_I78"/>
</dbReference>
<accession>A0A975K9T9</accession>
<keyword evidence="1" id="KW-0732">Signal</keyword>
<dbReference type="Proteomes" id="UP000681425">
    <property type="component" value="Chromosome"/>
</dbReference>
<organism evidence="2 3">
    <name type="scientific">Sphingobium phenoxybenzoativorans</name>
    <dbReference type="NCBI Taxonomy" id="1592790"/>
    <lineage>
        <taxon>Bacteria</taxon>
        <taxon>Pseudomonadati</taxon>
        <taxon>Pseudomonadota</taxon>
        <taxon>Alphaproteobacteria</taxon>
        <taxon>Sphingomonadales</taxon>
        <taxon>Sphingomonadaceae</taxon>
        <taxon>Sphingobium</taxon>
    </lineage>
</organism>
<feature type="chain" id="PRO_5037264316" evidence="1">
    <location>
        <begin position="21"/>
        <end position="103"/>
    </location>
</feature>
<dbReference type="Gene3D" id="3.30.10.10">
    <property type="entry name" value="Trypsin Inhibitor V, subunit A"/>
    <property type="match status" value="1"/>
</dbReference>
<dbReference type="EMBL" id="CP073910">
    <property type="protein sequence ID" value="QUT07461.1"/>
    <property type="molecule type" value="Genomic_DNA"/>
</dbReference>
<evidence type="ECO:0000256" key="1">
    <source>
        <dbReference type="SAM" id="SignalP"/>
    </source>
</evidence>
<name>A0A975K9T9_9SPHN</name>
<evidence type="ECO:0000313" key="2">
    <source>
        <dbReference type="EMBL" id="QUT07461.1"/>
    </source>
</evidence>
<evidence type="ECO:0000313" key="3">
    <source>
        <dbReference type="Proteomes" id="UP000681425"/>
    </source>
</evidence>
<proteinExistence type="predicted"/>
<gene>
    <name evidence="2" type="ORF">KFK14_08735</name>
</gene>
<reference evidence="2" key="1">
    <citation type="submission" date="2021-04" db="EMBL/GenBank/DDBJ databases">
        <title>Isolation of p-tert-butylphenol degrading bacteria Sphingobium phenoxybenzoativorans Tas13 from active sludge.</title>
        <authorList>
            <person name="Li Y."/>
        </authorList>
    </citation>
    <scope>NUCLEOTIDE SEQUENCE</scope>
    <source>
        <strain evidence="2">Tas13</strain>
    </source>
</reference>